<gene>
    <name evidence="1" type="ORF">GGR96_001443</name>
</gene>
<dbReference type="RefSeq" id="WP_157097824.1">
    <property type="nucleotide sequence ID" value="NZ_BAAAEQ010000002.1"/>
</dbReference>
<keyword evidence="2" id="KW-1185">Reference proteome</keyword>
<dbReference type="EMBL" id="JAATJD010000002">
    <property type="protein sequence ID" value="NJB74351.1"/>
    <property type="molecule type" value="Genomic_DNA"/>
</dbReference>
<accession>A0ABX0WYI9</accession>
<name>A0ABX0WYI9_9PROT</name>
<organism evidence="1 2">
    <name type="scientific">Thalassospira tepidiphila</name>
    <dbReference type="NCBI Taxonomy" id="393657"/>
    <lineage>
        <taxon>Bacteria</taxon>
        <taxon>Pseudomonadati</taxon>
        <taxon>Pseudomonadota</taxon>
        <taxon>Alphaproteobacteria</taxon>
        <taxon>Rhodospirillales</taxon>
        <taxon>Thalassospiraceae</taxon>
        <taxon>Thalassospira</taxon>
    </lineage>
</organism>
<sequence length="59" mass="6578">MKTKKKTSAIRTTQPVRITLRSANDNDRVDAYVGPYIQPFVTLIAKQVATETHSASTTR</sequence>
<dbReference type="Proteomes" id="UP000556869">
    <property type="component" value="Unassembled WGS sequence"/>
</dbReference>
<comment type="caution">
    <text evidence="1">The sequence shown here is derived from an EMBL/GenBank/DDBJ whole genome shotgun (WGS) entry which is preliminary data.</text>
</comment>
<proteinExistence type="predicted"/>
<reference evidence="1 2" key="1">
    <citation type="submission" date="2020-03" db="EMBL/GenBank/DDBJ databases">
        <title>Genomic Encyclopedia of Type Strains, Phase IV (KMG-IV): sequencing the most valuable type-strain genomes for metagenomic binning, comparative biology and taxonomic classification.</title>
        <authorList>
            <person name="Goeker M."/>
        </authorList>
    </citation>
    <scope>NUCLEOTIDE SEQUENCE [LARGE SCALE GENOMIC DNA]</scope>
    <source>
        <strain evidence="1 2">DSM 18888</strain>
    </source>
</reference>
<evidence type="ECO:0000313" key="2">
    <source>
        <dbReference type="Proteomes" id="UP000556869"/>
    </source>
</evidence>
<protein>
    <recommendedName>
        <fullName evidence="3">DUF2274 domain-containing protein</fullName>
    </recommendedName>
</protein>
<evidence type="ECO:0008006" key="3">
    <source>
        <dbReference type="Google" id="ProtNLM"/>
    </source>
</evidence>
<evidence type="ECO:0000313" key="1">
    <source>
        <dbReference type="EMBL" id="NJB74351.1"/>
    </source>
</evidence>